<protein>
    <submittedName>
        <fullName evidence="1">Uncharacterized protein</fullName>
    </submittedName>
</protein>
<evidence type="ECO:0000313" key="2">
    <source>
        <dbReference type="Proteomes" id="UP000282971"/>
    </source>
</evidence>
<dbReference type="AlphaFoldDB" id="A0A437LXR6"/>
<proteinExistence type="predicted"/>
<dbReference type="Proteomes" id="UP000282971">
    <property type="component" value="Unassembled WGS sequence"/>
</dbReference>
<gene>
    <name evidence="1" type="ORF">EOD43_18075</name>
</gene>
<accession>A0A437LXR6</accession>
<organism evidence="1 2">
    <name type="scientific">Sphingomonas crocodyli</name>
    <dbReference type="NCBI Taxonomy" id="1979270"/>
    <lineage>
        <taxon>Bacteria</taxon>
        <taxon>Pseudomonadati</taxon>
        <taxon>Pseudomonadota</taxon>
        <taxon>Alphaproteobacteria</taxon>
        <taxon>Sphingomonadales</taxon>
        <taxon>Sphingomonadaceae</taxon>
        <taxon>Sphingomonas</taxon>
    </lineage>
</organism>
<sequence>MSFSPLMERYSEAQAATKLARLAEEQANIRKRGDDLRMRLRKLALRREEGRAQASRNDT</sequence>
<comment type="caution">
    <text evidence="1">The sequence shown here is derived from an EMBL/GenBank/DDBJ whole genome shotgun (WGS) entry which is preliminary data.</text>
</comment>
<reference evidence="1 2" key="1">
    <citation type="submission" date="2019-01" db="EMBL/GenBank/DDBJ databases">
        <authorList>
            <person name="Chen W.-M."/>
        </authorList>
    </citation>
    <scope>NUCLEOTIDE SEQUENCE [LARGE SCALE GENOMIC DNA]</scope>
    <source>
        <strain evidence="1 2">CCP-7</strain>
    </source>
</reference>
<dbReference type="EMBL" id="SACN01000003">
    <property type="protein sequence ID" value="RVT90205.1"/>
    <property type="molecule type" value="Genomic_DNA"/>
</dbReference>
<evidence type="ECO:0000313" key="1">
    <source>
        <dbReference type="EMBL" id="RVT90205.1"/>
    </source>
</evidence>
<name>A0A437LXR6_9SPHN</name>
<keyword evidence="2" id="KW-1185">Reference proteome</keyword>
<dbReference type="RefSeq" id="WP_127745455.1">
    <property type="nucleotide sequence ID" value="NZ_SACN01000003.1"/>
</dbReference>